<reference evidence="1" key="1">
    <citation type="submission" date="2014-09" db="EMBL/GenBank/DDBJ databases">
        <authorList>
            <person name="Magalhaes I.L.F."/>
            <person name="Oliveira U."/>
            <person name="Santos F.R."/>
            <person name="Vidigal T.H.D.A."/>
            <person name="Brescovit A.D."/>
            <person name="Santos A.J."/>
        </authorList>
    </citation>
    <scope>NUCLEOTIDE SEQUENCE</scope>
    <source>
        <tissue evidence="1">Shoot tissue taken approximately 20 cm above the soil surface</tissue>
    </source>
</reference>
<evidence type="ECO:0000313" key="1">
    <source>
        <dbReference type="EMBL" id="JAD62091.1"/>
    </source>
</evidence>
<reference evidence="1" key="2">
    <citation type="journal article" date="2015" name="Data Brief">
        <title>Shoot transcriptome of the giant reed, Arundo donax.</title>
        <authorList>
            <person name="Barrero R.A."/>
            <person name="Guerrero F.D."/>
            <person name="Moolhuijzen P."/>
            <person name="Goolsby J.A."/>
            <person name="Tidwell J."/>
            <person name="Bellgard S.E."/>
            <person name="Bellgard M.I."/>
        </authorList>
    </citation>
    <scope>NUCLEOTIDE SEQUENCE</scope>
    <source>
        <tissue evidence="1">Shoot tissue taken approximately 20 cm above the soil surface</tissue>
    </source>
</reference>
<proteinExistence type="predicted"/>
<protein>
    <submittedName>
        <fullName evidence="1">Uncharacterized protein</fullName>
    </submittedName>
</protein>
<accession>A0A0A9BFK8</accession>
<dbReference type="EMBL" id="GBRH01235804">
    <property type="protein sequence ID" value="JAD62091.1"/>
    <property type="molecule type" value="Transcribed_RNA"/>
</dbReference>
<sequence length="14" mass="1574">MGNTCTQANKLHKQ</sequence>
<organism evidence="1">
    <name type="scientific">Arundo donax</name>
    <name type="common">Giant reed</name>
    <name type="synonym">Donax arundinaceus</name>
    <dbReference type="NCBI Taxonomy" id="35708"/>
    <lineage>
        <taxon>Eukaryota</taxon>
        <taxon>Viridiplantae</taxon>
        <taxon>Streptophyta</taxon>
        <taxon>Embryophyta</taxon>
        <taxon>Tracheophyta</taxon>
        <taxon>Spermatophyta</taxon>
        <taxon>Magnoliopsida</taxon>
        <taxon>Liliopsida</taxon>
        <taxon>Poales</taxon>
        <taxon>Poaceae</taxon>
        <taxon>PACMAD clade</taxon>
        <taxon>Arundinoideae</taxon>
        <taxon>Arundineae</taxon>
        <taxon>Arundo</taxon>
    </lineage>
</organism>
<name>A0A0A9BFK8_ARUDO</name>